<evidence type="ECO:0000313" key="2">
    <source>
        <dbReference type="Proteomes" id="UP000507470"/>
    </source>
</evidence>
<dbReference type="EMBL" id="CACVKT020004909">
    <property type="protein sequence ID" value="CAC5392153.1"/>
    <property type="molecule type" value="Genomic_DNA"/>
</dbReference>
<dbReference type="OrthoDB" id="6624493at2759"/>
<proteinExistence type="predicted"/>
<organism evidence="1 2">
    <name type="scientific">Mytilus coruscus</name>
    <name type="common">Sea mussel</name>
    <dbReference type="NCBI Taxonomy" id="42192"/>
    <lineage>
        <taxon>Eukaryota</taxon>
        <taxon>Metazoa</taxon>
        <taxon>Spiralia</taxon>
        <taxon>Lophotrochozoa</taxon>
        <taxon>Mollusca</taxon>
        <taxon>Bivalvia</taxon>
        <taxon>Autobranchia</taxon>
        <taxon>Pteriomorphia</taxon>
        <taxon>Mytilida</taxon>
        <taxon>Mytiloidea</taxon>
        <taxon>Mytilidae</taxon>
        <taxon>Mytilinae</taxon>
        <taxon>Mytilus</taxon>
    </lineage>
</organism>
<protein>
    <submittedName>
        <fullName evidence="1">Uncharacterized protein</fullName>
    </submittedName>
</protein>
<sequence>MLNIPLAYKMSKFDLYKVTSLPFPHNSSTHATQLINTPQYIAITKNKQYYITLSDQELEKCTKYDDNFHCQFTKSFSTSKNSCLVSIYNNQKEKVIRFCDFRFLHDVIKPKIVALTQSSVVIYKTPQLNMDCNGKQVIKQGCDFCIIQIPCRCSILTTNFYIQPSFTNCKTSHNITTIYPINLALLQ</sequence>
<dbReference type="Proteomes" id="UP000507470">
    <property type="component" value="Unassembled WGS sequence"/>
</dbReference>
<dbReference type="AlphaFoldDB" id="A0A6J8C703"/>
<gene>
    <name evidence="1" type="ORF">MCOR_27104</name>
</gene>
<name>A0A6J8C703_MYTCO</name>
<keyword evidence="2" id="KW-1185">Reference proteome</keyword>
<accession>A0A6J8C703</accession>
<evidence type="ECO:0000313" key="1">
    <source>
        <dbReference type="EMBL" id="CAC5392153.1"/>
    </source>
</evidence>
<reference evidence="1 2" key="1">
    <citation type="submission" date="2020-06" db="EMBL/GenBank/DDBJ databases">
        <authorList>
            <person name="Li R."/>
            <person name="Bekaert M."/>
        </authorList>
    </citation>
    <scope>NUCLEOTIDE SEQUENCE [LARGE SCALE GENOMIC DNA]</scope>
    <source>
        <strain evidence="2">wild</strain>
    </source>
</reference>